<evidence type="ECO:0000313" key="2">
    <source>
        <dbReference type="Proteomes" id="UP000027238"/>
    </source>
</evidence>
<dbReference type="Proteomes" id="UP000027238">
    <property type="component" value="Unassembled WGS sequence"/>
</dbReference>
<protein>
    <submittedName>
        <fullName evidence="1">Uncharacterized protein</fullName>
    </submittedName>
</protein>
<evidence type="ECO:0000313" key="1">
    <source>
        <dbReference type="EMBL" id="KDN70210.1"/>
    </source>
</evidence>
<sequence>MARQVRLRNARTRQNISASTTTNDLVRLKPTPINIHPVHHPTPIANIERQGNNANNPSPQYLNLVTSFAIDVPDPGPPLAERVCSTMAAYPDAQKLPVAEKLNEQVPLLKQAAKNASKEAAAEKRKQQPAIRQERFLRRLNEAWHGDGWMLPEPFRSKSKSQAKGFKDLHYLCHITDIACKHGLDLPSL</sequence>
<dbReference type="AlphaFoldDB" id="A0A066XWA8"/>
<dbReference type="EMBL" id="JMSE01000377">
    <property type="protein sequence ID" value="KDN70210.1"/>
    <property type="molecule type" value="Genomic_DNA"/>
</dbReference>
<reference evidence="2" key="1">
    <citation type="journal article" date="2014" name="Genome Announc.">
        <title>Draft genome sequence of Colletotrichum sublineola, a destructive pathogen of cultivated sorghum.</title>
        <authorList>
            <person name="Baroncelli R."/>
            <person name="Sanz-Martin J.M."/>
            <person name="Rech G.E."/>
            <person name="Sukno S.A."/>
            <person name="Thon M.R."/>
        </authorList>
    </citation>
    <scope>NUCLEOTIDE SEQUENCE [LARGE SCALE GENOMIC DNA]</scope>
    <source>
        <strain evidence="2">TX430BB</strain>
    </source>
</reference>
<accession>A0A066XWA8</accession>
<gene>
    <name evidence="1" type="ORF">CSUB01_09126</name>
</gene>
<dbReference type="HOGENOM" id="CLU_1434362_0_0_1"/>
<organism evidence="1 2">
    <name type="scientific">Colletotrichum sublineola</name>
    <name type="common">Sorghum anthracnose fungus</name>
    <dbReference type="NCBI Taxonomy" id="1173701"/>
    <lineage>
        <taxon>Eukaryota</taxon>
        <taxon>Fungi</taxon>
        <taxon>Dikarya</taxon>
        <taxon>Ascomycota</taxon>
        <taxon>Pezizomycotina</taxon>
        <taxon>Sordariomycetes</taxon>
        <taxon>Hypocreomycetidae</taxon>
        <taxon>Glomerellales</taxon>
        <taxon>Glomerellaceae</taxon>
        <taxon>Colletotrichum</taxon>
        <taxon>Colletotrichum graminicola species complex</taxon>
    </lineage>
</organism>
<comment type="caution">
    <text evidence="1">The sequence shown here is derived from an EMBL/GenBank/DDBJ whole genome shotgun (WGS) entry which is preliminary data.</text>
</comment>
<proteinExistence type="predicted"/>
<name>A0A066XWA8_COLSU</name>
<keyword evidence="2" id="KW-1185">Reference proteome</keyword>